<feature type="compositionally biased region" description="Polar residues" evidence="1">
    <location>
        <begin position="72"/>
        <end position="85"/>
    </location>
</feature>
<keyword evidence="4" id="KW-1185">Reference proteome</keyword>
<keyword evidence="2" id="KW-0732">Signal</keyword>
<name>A0A1T4RGM4_9BACT</name>
<evidence type="ECO:0000313" key="4">
    <source>
        <dbReference type="Proteomes" id="UP000190367"/>
    </source>
</evidence>
<evidence type="ECO:0000313" key="3">
    <source>
        <dbReference type="EMBL" id="SKA15164.1"/>
    </source>
</evidence>
<protein>
    <submittedName>
        <fullName evidence="3">Uncharacterized protein</fullName>
    </submittedName>
</protein>
<reference evidence="4" key="1">
    <citation type="submission" date="2017-02" db="EMBL/GenBank/DDBJ databases">
        <authorList>
            <person name="Varghese N."/>
            <person name="Submissions S."/>
        </authorList>
    </citation>
    <scope>NUCLEOTIDE SEQUENCE [LARGE SCALE GENOMIC DNA]</scope>
    <source>
        <strain evidence="4">DSM 22224</strain>
    </source>
</reference>
<feature type="region of interest" description="Disordered" evidence="1">
    <location>
        <begin position="23"/>
        <end position="85"/>
    </location>
</feature>
<proteinExistence type="predicted"/>
<dbReference type="STRING" id="634771.SAMN04488128_1021128"/>
<gene>
    <name evidence="3" type="ORF">SAMN04488128_1021128</name>
</gene>
<dbReference type="AlphaFoldDB" id="A0A1T4RGM4"/>
<feature type="signal peptide" evidence="2">
    <location>
        <begin position="1"/>
        <end position="25"/>
    </location>
</feature>
<organism evidence="3 4">
    <name type="scientific">Chitinophaga eiseniae</name>
    <dbReference type="NCBI Taxonomy" id="634771"/>
    <lineage>
        <taxon>Bacteria</taxon>
        <taxon>Pseudomonadati</taxon>
        <taxon>Bacteroidota</taxon>
        <taxon>Chitinophagia</taxon>
        <taxon>Chitinophagales</taxon>
        <taxon>Chitinophagaceae</taxon>
        <taxon>Chitinophaga</taxon>
    </lineage>
</organism>
<dbReference type="Proteomes" id="UP000190367">
    <property type="component" value="Unassembled WGS sequence"/>
</dbReference>
<evidence type="ECO:0000256" key="1">
    <source>
        <dbReference type="SAM" id="MobiDB-lite"/>
    </source>
</evidence>
<sequence>MLKQDCMKNVLTALTLLLLTGAATAQDKPGRKAPAKQTTATAHKPLPCGTPKLAQYRHDSTARKNTKKSCCLQPSRTASLRTKKM</sequence>
<accession>A0A1T4RGM4</accession>
<feature type="chain" id="PRO_5010561656" evidence="2">
    <location>
        <begin position="26"/>
        <end position="85"/>
    </location>
</feature>
<evidence type="ECO:0000256" key="2">
    <source>
        <dbReference type="SAM" id="SignalP"/>
    </source>
</evidence>
<dbReference type="EMBL" id="FUWZ01000002">
    <property type="protein sequence ID" value="SKA15164.1"/>
    <property type="molecule type" value="Genomic_DNA"/>
</dbReference>